<dbReference type="PRINTS" id="PR01415">
    <property type="entry name" value="ANKYRIN"/>
</dbReference>
<evidence type="ECO:0000313" key="5">
    <source>
        <dbReference type="Proteomes" id="UP001627154"/>
    </source>
</evidence>
<keyword evidence="2 3" id="KW-0040">ANK repeat</keyword>
<accession>A0ABD2XJ47</accession>
<sequence length="634" mass="72845">MCRPNFMDEFKKQTRLERIRTCIENTDWESRDERHAFLHQLEPFIADREGEVPNLEDIFPPGAIERLLFDCIDYIHQRVPVSHVLAELFIQFVAEADYKDKPKLDEDGKPSLLRTTPLHRSAYLLFSSARDTVWNLFQTYAEREVNYVDENGLTHLHVACLNDLHSLVENFLELGADPDCRSERSTSRSSPLQLAAIYRHRTTMEVLLRGGADPNLAKESNGFTPLHHLCRCEYDSDLAEAFFRINDELNRSVRIDARDAMGRTPLHYALYDGYKPTIVRLLLSRGADPNSTTATGSTPLHIICKRKKDDDMAQLFFQINEDRGQTVRIDARDKMGRTPLHAALAYDKDALAEWLLRRGADPNLATFNGSTPLHWICARGQVAHVWAEKFFEINRELGQVIRVDARDKSGLTPLQSAVVNLAPDMIDLLLDNGADLSSFVFPTESSYFDQRFPLGRNDNEMKLGIATGALAMLERLEERGYQLCRKDALMIMALFTKYELFEKNPADLEKCWFDDESFATEAKDITMRDDDSSLTLYDLIRLRPAEAAKQLTYTDYYEFYLSRSIWLLPESHERICVLHLCEKMARGFFRLWALDPLMELTGHRLPVECCEIIIEKLMNEDIPNICLAAISQNS</sequence>
<name>A0ABD2XJ47_9HYME</name>
<dbReference type="Gene3D" id="1.25.40.20">
    <property type="entry name" value="Ankyrin repeat-containing domain"/>
    <property type="match status" value="2"/>
</dbReference>
<evidence type="ECO:0000313" key="4">
    <source>
        <dbReference type="EMBL" id="KAL3405033.1"/>
    </source>
</evidence>
<feature type="repeat" description="ANK" evidence="3">
    <location>
        <begin position="151"/>
        <end position="183"/>
    </location>
</feature>
<dbReference type="InterPro" id="IPR002110">
    <property type="entry name" value="Ankyrin_rpt"/>
</dbReference>
<dbReference type="Pfam" id="PF12796">
    <property type="entry name" value="Ank_2"/>
    <property type="match status" value="2"/>
</dbReference>
<dbReference type="Proteomes" id="UP001627154">
    <property type="component" value="Unassembled WGS sequence"/>
</dbReference>
<reference evidence="4 5" key="1">
    <citation type="journal article" date="2024" name="bioRxiv">
        <title>A reference genome for Trichogramma kaykai: A tiny desert-dwelling parasitoid wasp with competing sex-ratio distorters.</title>
        <authorList>
            <person name="Culotta J."/>
            <person name="Lindsey A.R."/>
        </authorList>
    </citation>
    <scope>NUCLEOTIDE SEQUENCE [LARGE SCALE GENOMIC DNA]</scope>
    <source>
        <strain evidence="4 5">KSX58</strain>
    </source>
</reference>
<comment type="caution">
    <text evidence="4">The sequence shown here is derived from an EMBL/GenBank/DDBJ whole genome shotgun (WGS) entry which is preliminary data.</text>
</comment>
<dbReference type="SMART" id="SM00248">
    <property type="entry name" value="ANK"/>
    <property type="match status" value="8"/>
</dbReference>
<feature type="repeat" description="ANK" evidence="3">
    <location>
        <begin position="261"/>
        <end position="294"/>
    </location>
</feature>
<feature type="repeat" description="ANK" evidence="3">
    <location>
        <begin position="187"/>
        <end position="219"/>
    </location>
</feature>
<dbReference type="SUPFAM" id="SSF48403">
    <property type="entry name" value="Ankyrin repeat"/>
    <property type="match status" value="1"/>
</dbReference>
<keyword evidence="5" id="KW-1185">Reference proteome</keyword>
<dbReference type="InterPro" id="IPR036770">
    <property type="entry name" value="Ankyrin_rpt-contain_sf"/>
</dbReference>
<gene>
    <name evidence="4" type="ORF">TKK_002668</name>
</gene>
<feature type="repeat" description="ANK" evidence="3">
    <location>
        <begin position="335"/>
        <end position="367"/>
    </location>
</feature>
<dbReference type="AlphaFoldDB" id="A0ABD2XJ47"/>
<dbReference type="EMBL" id="JBJJXI010000022">
    <property type="protein sequence ID" value="KAL3405033.1"/>
    <property type="molecule type" value="Genomic_DNA"/>
</dbReference>
<dbReference type="PROSITE" id="PS50088">
    <property type="entry name" value="ANK_REPEAT"/>
    <property type="match status" value="5"/>
</dbReference>
<dbReference type="PANTHER" id="PTHR24198">
    <property type="entry name" value="ANKYRIN REPEAT AND PROTEIN KINASE DOMAIN-CONTAINING PROTEIN"/>
    <property type="match status" value="1"/>
</dbReference>
<protein>
    <submittedName>
        <fullName evidence="4">Uncharacterized protein</fullName>
    </submittedName>
</protein>
<dbReference type="PROSITE" id="PS50297">
    <property type="entry name" value="ANK_REP_REGION"/>
    <property type="match status" value="5"/>
</dbReference>
<proteinExistence type="predicted"/>
<keyword evidence="1" id="KW-0677">Repeat</keyword>
<feature type="repeat" description="ANK" evidence="3">
    <location>
        <begin position="409"/>
        <end position="437"/>
    </location>
</feature>
<organism evidence="4 5">
    <name type="scientific">Trichogramma kaykai</name>
    <dbReference type="NCBI Taxonomy" id="54128"/>
    <lineage>
        <taxon>Eukaryota</taxon>
        <taxon>Metazoa</taxon>
        <taxon>Ecdysozoa</taxon>
        <taxon>Arthropoda</taxon>
        <taxon>Hexapoda</taxon>
        <taxon>Insecta</taxon>
        <taxon>Pterygota</taxon>
        <taxon>Neoptera</taxon>
        <taxon>Endopterygota</taxon>
        <taxon>Hymenoptera</taxon>
        <taxon>Apocrita</taxon>
        <taxon>Proctotrupomorpha</taxon>
        <taxon>Chalcidoidea</taxon>
        <taxon>Trichogrammatidae</taxon>
        <taxon>Trichogramma</taxon>
    </lineage>
</organism>
<evidence type="ECO:0000256" key="3">
    <source>
        <dbReference type="PROSITE-ProRule" id="PRU00023"/>
    </source>
</evidence>
<dbReference type="PANTHER" id="PTHR24198:SF165">
    <property type="entry name" value="ANKYRIN REPEAT-CONTAINING PROTEIN-RELATED"/>
    <property type="match status" value="1"/>
</dbReference>
<evidence type="ECO:0000256" key="1">
    <source>
        <dbReference type="ARBA" id="ARBA00022737"/>
    </source>
</evidence>
<evidence type="ECO:0000256" key="2">
    <source>
        <dbReference type="ARBA" id="ARBA00023043"/>
    </source>
</evidence>